<feature type="compositionally biased region" description="Polar residues" evidence="1">
    <location>
        <begin position="19"/>
        <end position="34"/>
    </location>
</feature>
<accession>A0A6A2W449</accession>
<sequence>MRVAHPTHPNAGAGVSCPAKSNNDARTRNHSQVRALSAYRLHARNGK</sequence>
<gene>
    <name evidence="2" type="ORF">DSM100238_0758</name>
</gene>
<name>A0A6A2W449_9BIFI</name>
<protein>
    <submittedName>
        <fullName evidence="2">Uncharacterized protein</fullName>
    </submittedName>
</protein>
<dbReference type="EMBL" id="WBSO01000003">
    <property type="protein sequence ID" value="KAB8299724.1"/>
    <property type="molecule type" value="Genomic_DNA"/>
</dbReference>
<dbReference type="Proteomes" id="UP000440041">
    <property type="component" value="Unassembled WGS sequence"/>
</dbReference>
<comment type="caution">
    <text evidence="2">The sequence shown here is derived from an EMBL/GenBank/DDBJ whole genome shotgun (WGS) entry which is preliminary data.</text>
</comment>
<dbReference type="PROSITE" id="PS51257">
    <property type="entry name" value="PROKAR_LIPOPROTEIN"/>
    <property type="match status" value="1"/>
</dbReference>
<reference evidence="2 3" key="1">
    <citation type="submission" date="2019-09" db="EMBL/GenBank/DDBJ databases">
        <title>Characterization of the phylogenetic diversity of two novel species belonging to the genus Bifidobacterium: Bifidobacterium cebidarum sp. nov. and Bifidobacterium leontopitheci sp. nov.</title>
        <authorList>
            <person name="Lugli G.A."/>
            <person name="Duranti S."/>
            <person name="Milani C."/>
            <person name="Turroni F."/>
            <person name="Ventura M."/>
        </authorList>
    </citation>
    <scope>NUCLEOTIDE SEQUENCE [LARGE SCALE GENOMIC DNA]</scope>
    <source>
        <strain evidence="2 3">DSM 100238</strain>
    </source>
</reference>
<feature type="region of interest" description="Disordered" evidence="1">
    <location>
        <begin position="1"/>
        <end position="47"/>
    </location>
</feature>
<evidence type="ECO:0000313" key="3">
    <source>
        <dbReference type="Proteomes" id="UP000440041"/>
    </source>
</evidence>
<keyword evidence="3" id="KW-1185">Reference proteome</keyword>
<evidence type="ECO:0000256" key="1">
    <source>
        <dbReference type="SAM" id="MobiDB-lite"/>
    </source>
</evidence>
<dbReference type="AlphaFoldDB" id="A0A6A2W449"/>
<evidence type="ECO:0000313" key="2">
    <source>
        <dbReference type="EMBL" id="KAB8299724.1"/>
    </source>
</evidence>
<proteinExistence type="predicted"/>
<organism evidence="2 3">
    <name type="scientific">Bifidobacterium apri</name>
    <dbReference type="NCBI Taxonomy" id="1769423"/>
    <lineage>
        <taxon>Bacteria</taxon>
        <taxon>Bacillati</taxon>
        <taxon>Actinomycetota</taxon>
        <taxon>Actinomycetes</taxon>
        <taxon>Bifidobacteriales</taxon>
        <taxon>Bifidobacteriaceae</taxon>
        <taxon>Bifidobacterium</taxon>
    </lineage>
</organism>